<organism evidence="2 3">
    <name type="scientific">Elizabethkingia ursingii</name>
    <dbReference type="NCBI Taxonomy" id="1756150"/>
    <lineage>
        <taxon>Bacteria</taxon>
        <taxon>Pseudomonadati</taxon>
        <taxon>Bacteroidota</taxon>
        <taxon>Flavobacteriia</taxon>
        <taxon>Flavobacteriales</taxon>
        <taxon>Weeksellaceae</taxon>
        <taxon>Elizabethkingia</taxon>
    </lineage>
</organism>
<dbReference type="EMBL" id="MAIC01000003">
    <property type="protein sequence ID" value="OPB80260.1"/>
    <property type="molecule type" value="Genomic_DNA"/>
</dbReference>
<name>A0AAJ3TQH0_9FLAO</name>
<comment type="caution">
    <text evidence="2">The sequence shown here is derived from an EMBL/GenBank/DDBJ whole genome shotgun (WGS) entry which is preliminary data.</text>
</comment>
<dbReference type="RefSeq" id="WP_059322543.1">
    <property type="nucleotide sequence ID" value="NZ_CP016377.1"/>
</dbReference>
<protein>
    <recommendedName>
        <fullName evidence="4">Cell shape determination protein CcmA</fullName>
    </recommendedName>
</protein>
<sequence length="132" mass="14176">MFKKEVPKIQPTNLSQQAISTVIASEIEITGDIKGTNTIRIDGKVTGNITIDSGIILGENAYVDGSLNSKTIIIYGTLKGNLTCDELQLRSTGKVEGDLNVKSLEVEIGGKYNGKVNMGANHKIIESNLEKV</sequence>
<dbReference type="PANTHER" id="PTHR35024:SF4">
    <property type="entry name" value="POLYMER-FORMING CYTOSKELETAL PROTEIN"/>
    <property type="match status" value="1"/>
</dbReference>
<gene>
    <name evidence="2" type="ORF">BAY32_14600</name>
</gene>
<dbReference type="AlphaFoldDB" id="A0AAJ3TQH0"/>
<evidence type="ECO:0000256" key="1">
    <source>
        <dbReference type="ARBA" id="ARBA00044755"/>
    </source>
</evidence>
<proteinExistence type="inferred from homology"/>
<dbReference type="KEGG" id="ego:BBD34_01125"/>
<reference evidence="2 3" key="1">
    <citation type="submission" date="2016-06" db="EMBL/GenBank/DDBJ databases">
        <authorList>
            <person name="Nicholson A.C."/>
        </authorList>
    </citation>
    <scope>NUCLEOTIDE SEQUENCE [LARGE SCALE GENOMIC DNA]</scope>
    <source>
        <strain evidence="2 3">G4123</strain>
    </source>
</reference>
<dbReference type="InterPro" id="IPR007607">
    <property type="entry name" value="BacA/B"/>
</dbReference>
<evidence type="ECO:0000313" key="2">
    <source>
        <dbReference type="EMBL" id="OPB80260.1"/>
    </source>
</evidence>
<dbReference type="Proteomes" id="UP000190816">
    <property type="component" value="Unassembled WGS sequence"/>
</dbReference>
<evidence type="ECO:0008006" key="4">
    <source>
        <dbReference type="Google" id="ProtNLM"/>
    </source>
</evidence>
<dbReference type="Pfam" id="PF04519">
    <property type="entry name" value="Bactofilin"/>
    <property type="match status" value="1"/>
</dbReference>
<dbReference type="PANTHER" id="PTHR35024">
    <property type="entry name" value="HYPOTHETICAL CYTOSOLIC PROTEIN"/>
    <property type="match status" value="1"/>
</dbReference>
<accession>A0AAJ3TQH0</accession>
<comment type="similarity">
    <text evidence="1">Belongs to the bactofilin family.</text>
</comment>
<evidence type="ECO:0000313" key="3">
    <source>
        <dbReference type="Proteomes" id="UP000190816"/>
    </source>
</evidence>